<keyword evidence="8" id="KW-1185">Reference proteome</keyword>
<evidence type="ECO:0000313" key="8">
    <source>
        <dbReference type="Proteomes" id="UP001597417"/>
    </source>
</evidence>
<evidence type="ECO:0000256" key="3">
    <source>
        <dbReference type="ARBA" id="ARBA00022989"/>
    </source>
</evidence>
<feature type="domain" description="Major facilitator superfamily (MFS) profile" evidence="6">
    <location>
        <begin position="25"/>
        <end position="437"/>
    </location>
</feature>
<evidence type="ECO:0000259" key="6">
    <source>
        <dbReference type="PROSITE" id="PS50850"/>
    </source>
</evidence>
<dbReference type="InterPro" id="IPR011701">
    <property type="entry name" value="MFS"/>
</dbReference>
<feature type="transmembrane region" description="Helical" evidence="5">
    <location>
        <begin position="294"/>
        <end position="312"/>
    </location>
</feature>
<feature type="transmembrane region" description="Helical" evidence="5">
    <location>
        <begin position="324"/>
        <end position="341"/>
    </location>
</feature>
<comment type="subcellular location">
    <subcellularLocation>
        <location evidence="1">Cell membrane</location>
        <topology evidence="1">Multi-pass membrane protein</topology>
    </subcellularLocation>
</comment>
<evidence type="ECO:0000256" key="5">
    <source>
        <dbReference type="SAM" id="Phobius"/>
    </source>
</evidence>
<organism evidence="7 8">
    <name type="scientific">Amycolatopsis pigmentata</name>
    <dbReference type="NCBI Taxonomy" id="450801"/>
    <lineage>
        <taxon>Bacteria</taxon>
        <taxon>Bacillati</taxon>
        <taxon>Actinomycetota</taxon>
        <taxon>Actinomycetes</taxon>
        <taxon>Pseudonocardiales</taxon>
        <taxon>Pseudonocardiaceae</taxon>
        <taxon>Amycolatopsis</taxon>
    </lineage>
</organism>
<dbReference type="InterPro" id="IPR036259">
    <property type="entry name" value="MFS_trans_sf"/>
</dbReference>
<evidence type="ECO:0000256" key="1">
    <source>
        <dbReference type="ARBA" id="ARBA00004651"/>
    </source>
</evidence>
<dbReference type="EMBL" id="JBHUKR010000021">
    <property type="protein sequence ID" value="MFD2421125.1"/>
    <property type="molecule type" value="Genomic_DNA"/>
</dbReference>
<feature type="transmembrane region" description="Helical" evidence="5">
    <location>
        <begin position="347"/>
        <end position="366"/>
    </location>
</feature>
<dbReference type="InterPro" id="IPR020846">
    <property type="entry name" value="MFS_dom"/>
</dbReference>
<sequence length="464" mass="49582">MTATPTVDVQPLIERQRAGRFWISLFVVSWFVTFLDGFDFQILSFAGRYIKKAFALTDTQLGTLGTVGLFGTLIGGLCLGYLGDRIGRRPSIIVAVTGFGVFMIGLVFSKDYTQLIVLRFLAGFFLGGTLPLAWALTTEFAPARMRSTSVVIIMVGYSLGSACGGPVSNLLIPRHGWQSVFIAGGIASLLVVIPVVLVLPESVKFLAQKDRAHDRIARIMKRVTPEETFEPGTRFVAGLVDRKRFTPAEFFKNNLGTLTVVLWIAYMCSSAVVFYLAFWGPILNERLGFSTSGAATLAAVTAVAGAVGQLLIGRFIDNRGVRTIAIMPALGVPCLLLIGLVSLGKPAYIAVIILANIFIIGGHGGMHSVSGIFYRPAIRANGAAWATSVAKFGAMLGPWLAGMIMDNGLGAKGTFFVFAIFPVVMSALLLVLGRIQRKLPPEADGALASVVEKEIAAKNARAAA</sequence>
<comment type="caution">
    <text evidence="7">The sequence shown here is derived from an EMBL/GenBank/DDBJ whole genome shotgun (WGS) entry which is preliminary data.</text>
</comment>
<dbReference type="RefSeq" id="WP_378269540.1">
    <property type="nucleotide sequence ID" value="NZ_JBHUKR010000021.1"/>
</dbReference>
<feature type="transmembrane region" description="Helical" evidence="5">
    <location>
        <begin position="63"/>
        <end position="83"/>
    </location>
</feature>
<accession>A0ABW5G1G7</accession>
<dbReference type="Gene3D" id="1.20.1250.20">
    <property type="entry name" value="MFS general substrate transporter like domains"/>
    <property type="match status" value="1"/>
</dbReference>
<dbReference type="PANTHER" id="PTHR23508">
    <property type="entry name" value="CARBOXYLIC ACID TRANSPORTER PROTEIN HOMOLOG"/>
    <property type="match status" value="1"/>
</dbReference>
<dbReference type="Pfam" id="PF07690">
    <property type="entry name" value="MFS_1"/>
    <property type="match status" value="1"/>
</dbReference>
<feature type="transmembrane region" description="Helical" evidence="5">
    <location>
        <begin position="378"/>
        <end position="401"/>
    </location>
</feature>
<evidence type="ECO:0000256" key="2">
    <source>
        <dbReference type="ARBA" id="ARBA00022692"/>
    </source>
</evidence>
<dbReference type="InterPro" id="IPR005829">
    <property type="entry name" value="Sugar_transporter_CS"/>
</dbReference>
<evidence type="ECO:0000313" key="7">
    <source>
        <dbReference type="EMBL" id="MFD2421125.1"/>
    </source>
</evidence>
<dbReference type="SUPFAM" id="SSF103473">
    <property type="entry name" value="MFS general substrate transporter"/>
    <property type="match status" value="1"/>
</dbReference>
<protein>
    <submittedName>
        <fullName evidence="7">MFS transporter</fullName>
    </submittedName>
</protein>
<keyword evidence="2 5" id="KW-0812">Transmembrane</keyword>
<dbReference type="PANTHER" id="PTHR23508:SF10">
    <property type="entry name" value="CARBOXYLIC ACID TRANSPORTER PROTEIN HOMOLOG"/>
    <property type="match status" value="1"/>
</dbReference>
<proteinExistence type="predicted"/>
<dbReference type="PROSITE" id="PS00217">
    <property type="entry name" value="SUGAR_TRANSPORT_2"/>
    <property type="match status" value="1"/>
</dbReference>
<feature type="transmembrane region" description="Helical" evidence="5">
    <location>
        <begin position="148"/>
        <end position="167"/>
    </location>
</feature>
<keyword evidence="4 5" id="KW-0472">Membrane</keyword>
<feature type="transmembrane region" description="Helical" evidence="5">
    <location>
        <begin position="90"/>
        <end position="109"/>
    </location>
</feature>
<feature type="transmembrane region" description="Helical" evidence="5">
    <location>
        <begin position="260"/>
        <end position="282"/>
    </location>
</feature>
<evidence type="ECO:0000256" key="4">
    <source>
        <dbReference type="ARBA" id="ARBA00023136"/>
    </source>
</evidence>
<feature type="transmembrane region" description="Helical" evidence="5">
    <location>
        <begin position="115"/>
        <end position="136"/>
    </location>
</feature>
<dbReference type="PROSITE" id="PS50850">
    <property type="entry name" value="MFS"/>
    <property type="match status" value="1"/>
</dbReference>
<dbReference type="Proteomes" id="UP001597417">
    <property type="component" value="Unassembled WGS sequence"/>
</dbReference>
<reference evidence="8" key="1">
    <citation type="journal article" date="2019" name="Int. J. Syst. Evol. Microbiol.">
        <title>The Global Catalogue of Microorganisms (GCM) 10K type strain sequencing project: providing services to taxonomists for standard genome sequencing and annotation.</title>
        <authorList>
            <consortium name="The Broad Institute Genomics Platform"/>
            <consortium name="The Broad Institute Genome Sequencing Center for Infectious Disease"/>
            <person name="Wu L."/>
            <person name="Ma J."/>
        </authorList>
    </citation>
    <scope>NUCLEOTIDE SEQUENCE [LARGE SCALE GENOMIC DNA]</scope>
    <source>
        <strain evidence="8">CGMCC 4.7645</strain>
    </source>
</reference>
<keyword evidence="3 5" id="KW-1133">Transmembrane helix</keyword>
<feature type="transmembrane region" description="Helical" evidence="5">
    <location>
        <begin position="413"/>
        <end position="432"/>
    </location>
</feature>
<name>A0ABW5G1G7_9PSEU</name>
<gene>
    <name evidence="7" type="ORF">ACFSXZ_32830</name>
</gene>
<feature type="transmembrane region" description="Helical" evidence="5">
    <location>
        <begin position="21"/>
        <end position="43"/>
    </location>
</feature>
<feature type="transmembrane region" description="Helical" evidence="5">
    <location>
        <begin position="179"/>
        <end position="199"/>
    </location>
</feature>